<sequence length="74" mass="7704">MDRLNHPGRQPRLAALALLGSTADGHLAGGVPTMLTALTLGASAGDEEANILSVELVQPPATETGTRWRRTTLS</sequence>
<reference evidence="1" key="1">
    <citation type="journal article" date="2014" name="Int. J. Syst. Evol. Microbiol.">
        <title>Complete genome sequence of Corynebacterium casei LMG S-19264T (=DSM 44701T), isolated from a smear-ripened cheese.</title>
        <authorList>
            <consortium name="US DOE Joint Genome Institute (JGI-PGF)"/>
            <person name="Walter F."/>
            <person name="Albersmeier A."/>
            <person name="Kalinowski J."/>
            <person name="Ruckert C."/>
        </authorList>
    </citation>
    <scope>NUCLEOTIDE SEQUENCE</scope>
    <source>
        <strain evidence="1">JCM 13064</strain>
    </source>
</reference>
<gene>
    <name evidence="1" type="ORF">GCM10007964_24010</name>
</gene>
<accession>A0A917R0S8</accession>
<comment type="caution">
    <text evidence="1">The sequence shown here is derived from an EMBL/GenBank/DDBJ whole genome shotgun (WGS) entry which is preliminary data.</text>
</comment>
<protein>
    <submittedName>
        <fullName evidence="1">Uncharacterized protein</fullName>
    </submittedName>
</protein>
<keyword evidence="2" id="KW-1185">Reference proteome</keyword>
<dbReference type="Proteomes" id="UP000645217">
    <property type="component" value="Unassembled WGS sequence"/>
</dbReference>
<reference evidence="1" key="2">
    <citation type="submission" date="2020-09" db="EMBL/GenBank/DDBJ databases">
        <authorList>
            <person name="Sun Q."/>
            <person name="Ohkuma M."/>
        </authorList>
    </citation>
    <scope>NUCLEOTIDE SEQUENCE</scope>
    <source>
        <strain evidence="1">JCM 13064</strain>
    </source>
</reference>
<dbReference type="EMBL" id="BMNT01000011">
    <property type="protein sequence ID" value="GGK80554.1"/>
    <property type="molecule type" value="Genomic_DNA"/>
</dbReference>
<organism evidence="1 2">
    <name type="scientific">Sphaerisporangium melleum</name>
    <dbReference type="NCBI Taxonomy" id="321316"/>
    <lineage>
        <taxon>Bacteria</taxon>
        <taxon>Bacillati</taxon>
        <taxon>Actinomycetota</taxon>
        <taxon>Actinomycetes</taxon>
        <taxon>Streptosporangiales</taxon>
        <taxon>Streptosporangiaceae</taxon>
        <taxon>Sphaerisporangium</taxon>
    </lineage>
</organism>
<evidence type="ECO:0000313" key="1">
    <source>
        <dbReference type="EMBL" id="GGK80554.1"/>
    </source>
</evidence>
<name>A0A917R0S8_9ACTN</name>
<dbReference type="AlphaFoldDB" id="A0A917R0S8"/>
<evidence type="ECO:0000313" key="2">
    <source>
        <dbReference type="Proteomes" id="UP000645217"/>
    </source>
</evidence>
<proteinExistence type="predicted"/>